<dbReference type="Pfam" id="PF16036">
    <property type="entry name" value="Chalcone_3"/>
    <property type="match status" value="1"/>
</dbReference>
<proteinExistence type="predicted"/>
<sequence length="184" mass="20927">MGLGSVLFTLPTFSAATTYSYQTSSTNSLEHWQNWQPVGQAQLSFLFFDVYQSTLLTPSGTYQQAFDVTPHPLALSIEYQRSISQQQLLDATLEQWQKLGFSAQDSRVWIKQLATIFPDIKTGQTLTYITNGTTGYFVYSPQPNQQQQIGMITDESLNDAFLSIWLSPKTEYSDLRKRLIGMKR</sequence>
<evidence type="ECO:0000313" key="2">
    <source>
        <dbReference type="EMBL" id="MBA5762575.1"/>
    </source>
</evidence>
<gene>
    <name evidence="2" type="ORF">H2O73_09485</name>
</gene>
<dbReference type="AlphaFoldDB" id="A0A7W2FQU5"/>
<keyword evidence="3" id="KW-1185">Reference proteome</keyword>
<dbReference type="InterPro" id="IPR016087">
    <property type="entry name" value="Chalcone_isomerase"/>
</dbReference>
<organism evidence="2 3">
    <name type="scientific">Vibrio marinisediminis</name>
    <dbReference type="NCBI Taxonomy" id="2758441"/>
    <lineage>
        <taxon>Bacteria</taxon>
        <taxon>Pseudomonadati</taxon>
        <taxon>Pseudomonadota</taxon>
        <taxon>Gammaproteobacteria</taxon>
        <taxon>Vibrionales</taxon>
        <taxon>Vibrionaceae</taxon>
        <taxon>Vibrio</taxon>
    </lineage>
</organism>
<dbReference type="GO" id="GO:0016853">
    <property type="term" value="F:isomerase activity"/>
    <property type="evidence" value="ECO:0007669"/>
    <property type="project" value="UniProtKB-KW"/>
</dbReference>
<feature type="domain" description="Chalcone isomerase" evidence="1">
    <location>
        <begin position="45"/>
        <end position="181"/>
    </location>
</feature>
<dbReference type="EMBL" id="JACFYF010000004">
    <property type="protein sequence ID" value="MBA5762575.1"/>
    <property type="molecule type" value="Genomic_DNA"/>
</dbReference>
<keyword evidence="2" id="KW-0413">Isomerase</keyword>
<reference evidence="2 3" key="1">
    <citation type="submission" date="2020-07" db="EMBL/GenBank/DDBJ databases">
        <title>Vibrio marinisediminis sp. nov., isolated from marine sediment.</title>
        <authorList>
            <person name="Ji X."/>
        </authorList>
    </citation>
    <scope>NUCLEOTIDE SEQUENCE [LARGE SCALE GENOMIC DNA]</scope>
    <source>
        <strain evidence="2 3">404</strain>
    </source>
</reference>
<protein>
    <submittedName>
        <fullName evidence="2">Chalcone isomerase family protein</fullName>
    </submittedName>
</protein>
<comment type="caution">
    <text evidence="2">The sequence shown here is derived from an EMBL/GenBank/DDBJ whole genome shotgun (WGS) entry which is preliminary data.</text>
</comment>
<accession>A0A7W2FQU5</accession>
<dbReference type="Proteomes" id="UP000571701">
    <property type="component" value="Unassembled WGS sequence"/>
</dbReference>
<evidence type="ECO:0000313" key="3">
    <source>
        <dbReference type="Proteomes" id="UP000571701"/>
    </source>
</evidence>
<evidence type="ECO:0000259" key="1">
    <source>
        <dbReference type="Pfam" id="PF16036"/>
    </source>
</evidence>
<name>A0A7W2FQU5_9VIBR</name>